<keyword evidence="1" id="KW-0472">Membrane</keyword>
<accession>A0A6M0Q5M5</accession>
<dbReference type="RefSeq" id="WP_163179005.1">
    <property type="nucleotide sequence ID" value="NZ_JAAIWM010000002.1"/>
</dbReference>
<proteinExistence type="predicted"/>
<keyword evidence="1" id="KW-0812">Transmembrane</keyword>
<name>A0A6M0Q5M5_9BACI</name>
<keyword evidence="3" id="KW-1185">Reference proteome</keyword>
<organism evidence="2 3">
    <name type="scientific">Bacillus mesophilus</name>
    <dbReference type="NCBI Taxonomy" id="1808955"/>
    <lineage>
        <taxon>Bacteria</taxon>
        <taxon>Bacillati</taxon>
        <taxon>Bacillota</taxon>
        <taxon>Bacilli</taxon>
        <taxon>Bacillales</taxon>
        <taxon>Bacillaceae</taxon>
        <taxon>Bacillus</taxon>
    </lineage>
</organism>
<dbReference type="EMBL" id="JAAIWM010000002">
    <property type="protein sequence ID" value="NEY71563.1"/>
    <property type="molecule type" value="Genomic_DNA"/>
</dbReference>
<dbReference type="Pfam" id="PF09581">
    <property type="entry name" value="Spore_III_AF"/>
    <property type="match status" value="1"/>
</dbReference>
<dbReference type="InterPro" id="IPR014245">
    <property type="entry name" value="Spore_III_AF"/>
</dbReference>
<protein>
    <submittedName>
        <fullName evidence="2">Stage III sporulation protein AF</fullName>
    </submittedName>
</protein>
<dbReference type="Proteomes" id="UP000481043">
    <property type="component" value="Unassembled WGS sequence"/>
</dbReference>
<evidence type="ECO:0000313" key="3">
    <source>
        <dbReference type="Proteomes" id="UP000481043"/>
    </source>
</evidence>
<sequence>MEFLTGWIANIIVFILLATIVDMLLPNSNLQRYAKMVTGLLLIVIILTPLFKFFSTNFEEILATATTPVPAEEENIENLIEFKKKEIQALNRAYSLEEVAVQMKEGVADEMMKRFDLHVSHVFIELDESINASSDSTEHFSVIVQLSEQKVETEDAIPVVKEVKIDTSKELPKKDNIKVDETKIVSYLATEWQLNPQQINVALEGGESDLDGEKE</sequence>
<feature type="transmembrane region" description="Helical" evidence="1">
    <location>
        <begin position="6"/>
        <end position="25"/>
    </location>
</feature>
<evidence type="ECO:0000313" key="2">
    <source>
        <dbReference type="EMBL" id="NEY71563.1"/>
    </source>
</evidence>
<feature type="transmembrane region" description="Helical" evidence="1">
    <location>
        <begin position="37"/>
        <end position="54"/>
    </location>
</feature>
<reference evidence="2 3" key="1">
    <citation type="submission" date="2020-02" db="EMBL/GenBank/DDBJ databases">
        <title>Bacillus aquiflavi sp. nov., isolated from yellow water of strong flavor Chinese baijiu in Yibin region of China.</title>
        <authorList>
            <person name="Xie J."/>
        </authorList>
    </citation>
    <scope>NUCLEOTIDE SEQUENCE [LARGE SCALE GENOMIC DNA]</scope>
    <source>
        <strain evidence="2 3">SA4</strain>
    </source>
</reference>
<dbReference type="NCBIfam" id="TIGR02896">
    <property type="entry name" value="spore_III_AF"/>
    <property type="match status" value="1"/>
</dbReference>
<dbReference type="AlphaFoldDB" id="A0A6M0Q5M5"/>
<gene>
    <name evidence="2" type="primary">spoIIIAF</name>
    <name evidence="2" type="ORF">G4D63_07370</name>
</gene>
<evidence type="ECO:0000256" key="1">
    <source>
        <dbReference type="SAM" id="Phobius"/>
    </source>
</evidence>
<keyword evidence="1" id="KW-1133">Transmembrane helix</keyword>
<comment type="caution">
    <text evidence="2">The sequence shown here is derived from an EMBL/GenBank/DDBJ whole genome shotgun (WGS) entry which is preliminary data.</text>
</comment>